<dbReference type="GO" id="GO:0006508">
    <property type="term" value="P:proteolysis"/>
    <property type="evidence" value="ECO:0007669"/>
    <property type="project" value="InterPro"/>
</dbReference>
<evidence type="ECO:0000256" key="2">
    <source>
        <dbReference type="ARBA" id="ARBA00022448"/>
    </source>
</evidence>
<dbReference type="GO" id="GO:0034040">
    <property type="term" value="F:ATPase-coupled lipid transmembrane transporter activity"/>
    <property type="evidence" value="ECO:0007669"/>
    <property type="project" value="TreeGrafter"/>
</dbReference>
<dbReference type="CDD" id="cd02418">
    <property type="entry name" value="Peptidase_C39B"/>
    <property type="match status" value="1"/>
</dbReference>
<dbReference type="InterPro" id="IPR027417">
    <property type="entry name" value="P-loop_NTPase"/>
</dbReference>
<feature type="domain" description="ABC transporter" evidence="12">
    <location>
        <begin position="493"/>
        <end position="731"/>
    </location>
</feature>
<evidence type="ECO:0000256" key="1">
    <source>
        <dbReference type="ARBA" id="ARBA00004651"/>
    </source>
</evidence>
<dbReference type="SUPFAM" id="SSF52540">
    <property type="entry name" value="P-loop containing nucleoside triphosphate hydrolases"/>
    <property type="match status" value="1"/>
</dbReference>
<evidence type="ECO:0000313" key="15">
    <source>
        <dbReference type="EMBL" id="ACU58769.1"/>
    </source>
</evidence>
<evidence type="ECO:0000256" key="5">
    <source>
        <dbReference type="ARBA" id="ARBA00022741"/>
    </source>
</evidence>
<dbReference type="PROSITE" id="PS50893">
    <property type="entry name" value="ABC_TRANSPORTER_2"/>
    <property type="match status" value="1"/>
</dbReference>
<evidence type="ECO:0000256" key="4">
    <source>
        <dbReference type="ARBA" id="ARBA00022692"/>
    </source>
</evidence>
<gene>
    <name evidence="15" type="ordered locus">Cpin_1271</name>
</gene>
<dbReference type="AlphaFoldDB" id="A0A979G0W7"/>
<dbReference type="InterPro" id="IPR003439">
    <property type="entry name" value="ABC_transporter-like_ATP-bd"/>
</dbReference>
<keyword evidence="2" id="KW-0813">Transport</keyword>
<evidence type="ECO:0000313" key="16">
    <source>
        <dbReference type="Proteomes" id="UP000002215"/>
    </source>
</evidence>
<dbReference type="RefSeq" id="WP_012788945.1">
    <property type="nucleotide sequence ID" value="NC_013132.1"/>
</dbReference>
<dbReference type="SUPFAM" id="SSF90123">
    <property type="entry name" value="ABC transporter transmembrane region"/>
    <property type="match status" value="1"/>
</dbReference>
<evidence type="ECO:0000256" key="10">
    <source>
        <dbReference type="ARBA" id="ARBA00043264"/>
    </source>
</evidence>
<feature type="domain" description="Peptidase C39" evidence="14">
    <location>
        <begin position="12"/>
        <end position="132"/>
    </location>
</feature>
<keyword evidence="9 11" id="KW-0472">Membrane</keyword>
<dbReference type="PROSITE" id="PS50929">
    <property type="entry name" value="ABC_TM1F"/>
    <property type="match status" value="1"/>
</dbReference>
<dbReference type="SMART" id="SM00382">
    <property type="entry name" value="AAA"/>
    <property type="match status" value="1"/>
</dbReference>
<dbReference type="Gene3D" id="1.20.1560.10">
    <property type="entry name" value="ABC transporter type 1, transmembrane domain"/>
    <property type="match status" value="1"/>
</dbReference>
<proteinExistence type="predicted"/>
<evidence type="ECO:0000259" key="13">
    <source>
        <dbReference type="PROSITE" id="PS50929"/>
    </source>
</evidence>
<comment type="subcellular location">
    <subcellularLocation>
        <location evidence="1">Cell membrane</location>
        <topology evidence="1">Multi-pass membrane protein</topology>
    </subcellularLocation>
</comment>
<dbReference type="PANTHER" id="PTHR24221:SF654">
    <property type="entry name" value="ATP-BINDING CASSETTE SUB-FAMILY B MEMBER 6"/>
    <property type="match status" value="1"/>
</dbReference>
<reference evidence="16" key="1">
    <citation type="submission" date="2009-08" db="EMBL/GenBank/DDBJ databases">
        <title>The complete genome of Chitinophaga pinensis DSM 2588.</title>
        <authorList>
            <consortium name="US DOE Joint Genome Institute (JGI-PGF)"/>
            <person name="Lucas S."/>
            <person name="Copeland A."/>
            <person name="Lapidus A."/>
            <person name="Glavina del Rio T."/>
            <person name="Dalin E."/>
            <person name="Tice H."/>
            <person name="Bruce D."/>
            <person name="Goodwin L."/>
            <person name="Pitluck S."/>
            <person name="Kyrpides N."/>
            <person name="Mavromatis K."/>
            <person name="Ivanova N."/>
            <person name="Mikhailova N."/>
            <person name="Sims D."/>
            <person name="Meinche L."/>
            <person name="Brettin T."/>
            <person name="Detter J.C."/>
            <person name="Han C."/>
            <person name="Larimer F."/>
            <person name="Land M."/>
            <person name="Hauser L."/>
            <person name="Markowitz V."/>
            <person name="Cheng J.-F."/>
            <person name="Hugenholtz P."/>
            <person name="Woyke T."/>
            <person name="Wu D."/>
            <person name="Spring S."/>
            <person name="Klenk H.-P."/>
            <person name="Eisen J.A."/>
        </authorList>
    </citation>
    <scope>NUCLEOTIDE SEQUENCE [LARGE SCALE GENOMIC DNA]</scope>
    <source>
        <strain evidence="16">ATCC 43595 / DSM 2588 / LMG 13176 / NBRC 15968 / NCIMB 11800 / UQM 2034</strain>
    </source>
</reference>
<dbReference type="GO" id="GO:0005886">
    <property type="term" value="C:plasma membrane"/>
    <property type="evidence" value="ECO:0007669"/>
    <property type="project" value="UniProtKB-SubCell"/>
</dbReference>
<dbReference type="Proteomes" id="UP000002215">
    <property type="component" value="Chromosome"/>
</dbReference>
<evidence type="ECO:0000256" key="6">
    <source>
        <dbReference type="ARBA" id="ARBA00022840"/>
    </source>
</evidence>
<evidence type="ECO:0000256" key="8">
    <source>
        <dbReference type="ARBA" id="ARBA00022989"/>
    </source>
</evidence>
<name>A0A979G0W7_CHIPD</name>
<dbReference type="GO" id="GO:0015031">
    <property type="term" value="P:protein transport"/>
    <property type="evidence" value="ECO:0007669"/>
    <property type="project" value="UniProtKB-KW"/>
</dbReference>
<dbReference type="InterPro" id="IPR039421">
    <property type="entry name" value="Type_1_exporter"/>
</dbReference>
<keyword evidence="7" id="KW-0653">Protein transport</keyword>
<evidence type="ECO:0000256" key="11">
    <source>
        <dbReference type="SAM" id="Phobius"/>
    </source>
</evidence>
<keyword evidence="4 11" id="KW-0812">Transmembrane</keyword>
<feature type="transmembrane region" description="Helical" evidence="11">
    <location>
        <begin position="177"/>
        <end position="198"/>
    </location>
</feature>
<dbReference type="GO" id="GO:0016887">
    <property type="term" value="F:ATP hydrolysis activity"/>
    <property type="evidence" value="ECO:0007669"/>
    <property type="project" value="InterPro"/>
</dbReference>
<dbReference type="Gene3D" id="3.40.50.300">
    <property type="entry name" value="P-loop containing nucleotide triphosphate hydrolases"/>
    <property type="match status" value="1"/>
</dbReference>
<dbReference type="FunFam" id="3.40.50.300:FF:000299">
    <property type="entry name" value="ABC transporter ATP-binding protein/permease"/>
    <property type="match status" value="1"/>
</dbReference>
<dbReference type="InterPro" id="IPR036640">
    <property type="entry name" value="ABC1_TM_sf"/>
</dbReference>
<dbReference type="Pfam" id="PF03412">
    <property type="entry name" value="Peptidase_C39"/>
    <property type="match status" value="1"/>
</dbReference>
<protein>
    <submittedName>
        <fullName evidence="15">ABC transporter related</fullName>
    </submittedName>
</protein>
<keyword evidence="8 11" id="KW-1133">Transmembrane helix</keyword>
<sequence>MIRFSSFPFFRQLDQMDCGAACLKMICAFYKKNYSIQQLREMSGITRQGVSVLGLCDAAEQIGMKTLALNISFESLVNDVPLPCIVHWRQRHFVVVYKTDDQHIWVADPAFGKVKYTHAKFLEGWLYNKKTKKEEEQEGFALFLEPSAEFYNREDQVAGRPLDLRFLLPYLRSHKQILYQVMIGVLILSFIQVVFPFLTKALVDKGIRFNNLNFVYLILAGQLVLFLSQTGAEIVRRWLLLYMSKRVNIAIVSDFLVKMMKLPIAFFDSKMITDLIQRIEDQKQIDTFLSNTSLSVLFSLINILLFGTVLCVFSFPLFLIFLAGSTLYFTWIMLFVKKRAVLSYKRRDESVENRSSILEIMHGIQEVKLNNSERRRRWEWESVQNRVYNTAVKELRLEQLQVVGGNFLLQLMNIIITFVAAWSVIEGRITLGVMLATQYIIGQLATPLNSFVAFIHGAAEARISIERIGEVLNVEEEDKQKHTFDVSDEENDLVLDNVSFRYGSASSRLVLKNISLTIPRGKVTAIVGTSGSGKTTLMKLLLKFYDPTSGSINLGDKSLEGLDSRHWRSNCGVVMQDGFIFADTVLRNITESDNDYTIDKERLQQAVHVANIEDMIEQLPSGYHTNLSHGGIALSGGEYQRVLIARAVYKGPAFLFFDEATSSLDANNEKVIMENLQEFFKGRTVVIIAHRLSTVKHADKIIVLDKGEIIEEGDHTELVALKQHYFKLVKNQLELGK</sequence>
<evidence type="ECO:0000256" key="9">
    <source>
        <dbReference type="ARBA" id="ARBA00023136"/>
    </source>
</evidence>
<dbReference type="EMBL" id="CP001699">
    <property type="protein sequence ID" value="ACU58769.1"/>
    <property type="molecule type" value="Genomic_DNA"/>
</dbReference>
<dbReference type="PANTHER" id="PTHR24221">
    <property type="entry name" value="ATP-BINDING CASSETTE SUB-FAMILY B"/>
    <property type="match status" value="1"/>
</dbReference>
<dbReference type="GO" id="GO:0008233">
    <property type="term" value="F:peptidase activity"/>
    <property type="evidence" value="ECO:0007669"/>
    <property type="project" value="InterPro"/>
</dbReference>
<dbReference type="KEGG" id="cpi:Cpin_1271"/>
<keyword evidence="6" id="KW-0067">ATP-binding</keyword>
<dbReference type="CDD" id="cd18571">
    <property type="entry name" value="ABC_6TM_peptidase_like"/>
    <property type="match status" value="1"/>
</dbReference>
<dbReference type="Gene3D" id="3.90.70.10">
    <property type="entry name" value="Cysteine proteinases"/>
    <property type="match status" value="1"/>
</dbReference>
<evidence type="ECO:0000256" key="7">
    <source>
        <dbReference type="ARBA" id="ARBA00022927"/>
    </source>
</evidence>
<feature type="transmembrane region" description="Helical" evidence="11">
    <location>
        <begin position="210"/>
        <end position="227"/>
    </location>
</feature>
<keyword evidence="3" id="KW-1003">Cell membrane</keyword>
<keyword evidence="10" id="KW-0080">Bacteriocin transport</keyword>
<dbReference type="Pfam" id="PF00005">
    <property type="entry name" value="ABC_tran"/>
    <property type="match status" value="1"/>
</dbReference>
<dbReference type="InterPro" id="IPR003593">
    <property type="entry name" value="AAA+_ATPase"/>
</dbReference>
<keyword evidence="5" id="KW-0547">Nucleotide-binding</keyword>
<evidence type="ECO:0000256" key="3">
    <source>
        <dbReference type="ARBA" id="ARBA00022475"/>
    </source>
</evidence>
<dbReference type="GO" id="GO:0140359">
    <property type="term" value="F:ABC-type transporter activity"/>
    <property type="evidence" value="ECO:0007669"/>
    <property type="project" value="InterPro"/>
</dbReference>
<feature type="transmembrane region" description="Helical" evidence="11">
    <location>
        <begin position="315"/>
        <end position="336"/>
    </location>
</feature>
<dbReference type="InterPro" id="IPR005074">
    <property type="entry name" value="Peptidase_C39"/>
</dbReference>
<organism evidence="15 16">
    <name type="scientific">Chitinophaga pinensis (strain ATCC 43595 / DSM 2588 / LMG 13176 / NBRC 15968 / NCIMB 11800 / UQM 2034)</name>
    <dbReference type="NCBI Taxonomy" id="485918"/>
    <lineage>
        <taxon>Bacteria</taxon>
        <taxon>Pseudomonadati</taxon>
        <taxon>Bacteroidota</taxon>
        <taxon>Chitinophagia</taxon>
        <taxon>Chitinophagales</taxon>
        <taxon>Chitinophagaceae</taxon>
        <taxon>Chitinophaga</taxon>
    </lineage>
</organism>
<dbReference type="GO" id="GO:0043213">
    <property type="term" value="P:bacteriocin transport"/>
    <property type="evidence" value="ECO:0007669"/>
    <property type="project" value="UniProtKB-KW"/>
</dbReference>
<dbReference type="InterPro" id="IPR011527">
    <property type="entry name" value="ABC1_TM_dom"/>
</dbReference>
<reference evidence="15 16" key="2">
    <citation type="journal article" date="2010" name="Stand. Genomic Sci.">
        <title>Complete genome sequence of Chitinophaga pinensis type strain (UQM 2034).</title>
        <authorList>
            <person name="Glavina Del Rio T."/>
            <person name="Abt B."/>
            <person name="Spring S."/>
            <person name="Lapidus A."/>
            <person name="Nolan M."/>
            <person name="Tice H."/>
            <person name="Copeland A."/>
            <person name="Cheng J.F."/>
            <person name="Chen F."/>
            <person name="Bruce D."/>
            <person name="Goodwin L."/>
            <person name="Pitluck S."/>
            <person name="Ivanova N."/>
            <person name="Mavromatis K."/>
            <person name="Mikhailova N."/>
            <person name="Pati A."/>
            <person name="Chen A."/>
            <person name="Palaniappan K."/>
            <person name="Land M."/>
            <person name="Hauser L."/>
            <person name="Chang Y.J."/>
            <person name="Jeffries C.D."/>
            <person name="Chain P."/>
            <person name="Saunders E."/>
            <person name="Detter J.C."/>
            <person name="Brettin T."/>
            <person name="Rohde M."/>
            <person name="Goker M."/>
            <person name="Bristow J."/>
            <person name="Eisen J.A."/>
            <person name="Markowitz V."/>
            <person name="Hugenholtz P."/>
            <person name="Kyrpides N.C."/>
            <person name="Klenk H.P."/>
            <person name="Lucas S."/>
        </authorList>
    </citation>
    <scope>NUCLEOTIDE SEQUENCE [LARGE SCALE GENOMIC DNA]</scope>
    <source>
        <strain evidence="16">ATCC 43595 / DSM 2588 / LMG 13176 / NBRC 15968 / NCIMB 11800 / UQM 2034</strain>
    </source>
</reference>
<evidence type="ECO:0000259" key="12">
    <source>
        <dbReference type="PROSITE" id="PS50893"/>
    </source>
</evidence>
<dbReference type="GO" id="GO:0005524">
    <property type="term" value="F:ATP binding"/>
    <property type="evidence" value="ECO:0007669"/>
    <property type="project" value="UniProtKB-KW"/>
</dbReference>
<dbReference type="Pfam" id="PF00664">
    <property type="entry name" value="ABC_membrane"/>
    <property type="match status" value="1"/>
</dbReference>
<accession>A0A979G0W7</accession>
<dbReference type="PROSITE" id="PS50990">
    <property type="entry name" value="PEPTIDASE_C39"/>
    <property type="match status" value="1"/>
</dbReference>
<feature type="transmembrane region" description="Helical" evidence="11">
    <location>
        <begin position="403"/>
        <end position="425"/>
    </location>
</feature>
<feature type="domain" description="ABC transmembrane type-1" evidence="13">
    <location>
        <begin position="181"/>
        <end position="460"/>
    </location>
</feature>
<feature type="transmembrane region" description="Helical" evidence="11">
    <location>
        <begin position="288"/>
        <end position="309"/>
    </location>
</feature>
<evidence type="ECO:0000259" key="14">
    <source>
        <dbReference type="PROSITE" id="PS50990"/>
    </source>
</evidence>
<feature type="transmembrane region" description="Helical" evidence="11">
    <location>
        <begin position="247"/>
        <end position="267"/>
    </location>
</feature>